<dbReference type="SMART" id="SM00944">
    <property type="entry name" value="Pro-kuma_activ"/>
    <property type="match status" value="1"/>
</dbReference>
<feature type="binding site" evidence="15">
    <location>
        <position position="549"/>
    </location>
    <ligand>
        <name>Ca(2+)</name>
        <dbReference type="ChEBI" id="CHEBI:29108"/>
    </ligand>
</feature>
<comment type="catalytic activity">
    <reaction evidence="1">
        <text>Release of an N-terminal tripeptide from a polypeptide.</text>
        <dbReference type="EC" id="3.4.14.10"/>
    </reaction>
</comment>
<organism evidence="18 19">
    <name type="scientific">Schizopora paradoxa</name>
    <dbReference type="NCBI Taxonomy" id="27342"/>
    <lineage>
        <taxon>Eukaryota</taxon>
        <taxon>Fungi</taxon>
        <taxon>Dikarya</taxon>
        <taxon>Basidiomycota</taxon>
        <taxon>Agaricomycotina</taxon>
        <taxon>Agaricomycetes</taxon>
        <taxon>Hymenochaetales</taxon>
        <taxon>Schizoporaceae</taxon>
        <taxon>Schizopora</taxon>
    </lineage>
</organism>
<comment type="cofactor">
    <cofactor evidence="15">
        <name>Ca(2+)</name>
        <dbReference type="ChEBI" id="CHEBI:29108"/>
    </cofactor>
    <text evidence="15">Binds 1 Ca(2+) ion per subunit.</text>
</comment>
<evidence type="ECO:0000256" key="14">
    <source>
        <dbReference type="ARBA" id="ARBA00023180"/>
    </source>
</evidence>
<gene>
    <name evidence="18" type="ORF">SCHPADRAFT_945884</name>
</gene>
<dbReference type="PROSITE" id="PS51695">
    <property type="entry name" value="SEDOLISIN"/>
    <property type="match status" value="1"/>
</dbReference>
<name>A0A0H2R4J1_9AGAM</name>
<dbReference type="Proteomes" id="UP000053477">
    <property type="component" value="Unassembled WGS sequence"/>
</dbReference>
<dbReference type="STRING" id="27342.A0A0H2R4J1"/>
<evidence type="ECO:0000256" key="1">
    <source>
        <dbReference type="ARBA" id="ARBA00001910"/>
    </source>
</evidence>
<evidence type="ECO:0000256" key="7">
    <source>
        <dbReference type="ARBA" id="ARBA00022723"/>
    </source>
</evidence>
<dbReference type="OrthoDB" id="409122at2759"/>
<feature type="active site" description="Charge relay system" evidence="15">
    <location>
        <position position="289"/>
    </location>
</feature>
<keyword evidence="14" id="KW-0325">Glycoprotein</keyword>
<dbReference type="InterPro" id="IPR015366">
    <property type="entry name" value="S53_propep"/>
</dbReference>
<protein>
    <recommendedName>
        <fullName evidence="4">tripeptidyl-peptidase II</fullName>
        <ecNumber evidence="4">3.4.14.10</ecNumber>
    </recommendedName>
</protein>
<evidence type="ECO:0000256" key="9">
    <source>
        <dbReference type="ARBA" id="ARBA00022801"/>
    </source>
</evidence>
<dbReference type="Gene3D" id="3.40.50.200">
    <property type="entry name" value="Peptidase S8/S53 domain"/>
    <property type="match status" value="1"/>
</dbReference>
<evidence type="ECO:0000256" key="15">
    <source>
        <dbReference type="PROSITE-ProRule" id="PRU01032"/>
    </source>
</evidence>
<feature type="active site" description="Charge relay system" evidence="15">
    <location>
        <position position="488"/>
    </location>
</feature>
<dbReference type="GO" id="GO:0004252">
    <property type="term" value="F:serine-type endopeptidase activity"/>
    <property type="evidence" value="ECO:0007669"/>
    <property type="project" value="UniProtKB-UniRule"/>
</dbReference>
<dbReference type="PANTHER" id="PTHR14218">
    <property type="entry name" value="PROTEASE S8 TRIPEPTIDYL PEPTIDASE I CLN2"/>
    <property type="match status" value="1"/>
</dbReference>
<dbReference type="EMBL" id="KQ086187">
    <property type="protein sequence ID" value="KLO06700.1"/>
    <property type="molecule type" value="Genomic_DNA"/>
</dbReference>
<sequence length="570" mass="59916">MLSTRFLSVLAILPIVLSSPVFTNLVLHEQRDDVPDGFVKSSAAPSDQVLNLRLGLVQGDMATLEQRLYAVSTPSSSQYGQHLSKEQVESYVKPAAETTSLVNEWLSANGLTATTISPAGDWLAVSMPVSKASSLFDAEFSVFTHQQTGKQTVRTLAYSIPSALSGHLDFVHPTITFENPFANLPVVFTPKSSPSSKRSKLASRAGPDSCSEVITPTCLQDLYGIPATPATQSTNGLGVSGFIDQFANEADLTTFLQNFRPDMPDNTTFFLAEIDDGENLQDPDDAGVEANLDTQFTIGVATGVNVSFISVGDDFQDGNLEGFLDIINFLLSVENQPQVLTTSYGQNENTISRNLAVNLCNAYMQLGARGTSILFASGDGGVSGSQQTNNCRTFVPTFPSGCPFMTSVGATDGTGPEVAASFSSGGFSNFFAQPSYQSSAVSTFLKNLGSTNSGKFNTSGRAFPDISAQGNNVEIVVGGEFGTVGGTSCASPIFASVFSLLNDELIAAGKPVLGFLNPFLYSTGADALTDITSGTNPGCRTNGFSAGTGWDPVTGLGTPNFAKLRTAVGL</sequence>
<evidence type="ECO:0000256" key="12">
    <source>
        <dbReference type="ARBA" id="ARBA00023026"/>
    </source>
</evidence>
<proteinExistence type="predicted"/>
<feature type="signal peptide" evidence="16">
    <location>
        <begin position="1"/>
        <end position="18"/>
    </location>
</feature>
<evidence type="ECO:0000256" key="4">
    <source>
        <dbReference type="ARBA" id="ARBA00012462"/>
    </source>
</evidence>
<evidence type="ECO:0000256" key="11">
    <source>
        <dbReference type="ARBA" id="ARBA00022837"/>
    </source>
</evidence>
<dbReference type="InterPro" id="IPR036852">
    <property type="entry name" value="Peptidase_S8/S53_dom_sf"/>
</dbReference>
<dbReference type="PANTHER" id="PTHR14218:SF15">
    <property type="entry name" value="TRIPEPTIDYL-PEPTIDASE 1"/>
    <property type="match status" value="1"/>
</dbReference>
<keyword evidence="7 15" id="KW-0479">Metal-binding</keyword>
<dbReference type="Pfam" id="PF09286">
    <property type="entry name" value="Pro-kuma_activ"/>
    <property type="match status" value="1"/>
</dbReference>
<evidence type="ECO:0000256" key="13">
    <source>
        <dbReference type="ARBA" id="ARBA00023145"/>
    </source>
</evidence>
<keyword evidence="8 16" id="KW-0732">Signal</keyword>
<dbReference type="InterPro" id="IPR050819">
    <property type="entry name" value="Tripeptidyl-peptidase_I"/>
</dbReference>
<evidence type="ECO:0000256" key="6">
    <source>
        <dbReference type="ARBA" id="ARBA00022670"/>
    </source>
</evidence>
<feature type="binding site" evidence="15">
    <location>
        <position position="530"/>
    </location>
    <ligand>
        <name>Ca(2+)</name>
        <dbReference type="ChEBI" id="CHEBI:29108"/>
    </ligand>
</feature>
<dbReference type="InterPro" id="IPR030400">
    <property type="entry name" value="Sedolisin_dom"/>
</dbReference>
<dbReference type="CDD" id="cd11377">
    <property type="entry name" value="Pro-peptidase_S53"/>
    <property type="match status" value="1"/>
</dbReference>
<keyword evidence="13" id="KW-0865">Zymogen</keyword>
<feature type="binding site" evidence="15">
    <location>
        <position position="551"/>
    </location>
    <ligand>
        <name>Ca(2+)</name>
        <dbReference type="ChEBI" id="CHEBI:29108"/>
    </ligand>
</feature>
<evidence type="ECO:0000256" key="5">
    <source>
        <dbReference type="ARBA" id="ARBA00022525"/>
    </source>
</evidence>
<comment type="subcellular location">
    <subcellularLocation>
        <location evidence="3">Secreted</location>
        <location evidence="3">Extracellular space</location>
    </subcellularLocation>
</comment>
<keyword evidence="19" id="KW-1185">Reference proteome</keyword>
<evidence type="ECO:0000259" key="17">
    <source>
        <dbReference type="PROSITE" id="PS51695"/>
    </source>
</evidence>
<dbReference type="FunFam" id="3.40.50.200:FF:000015">
    <property type="entry name" value="Tripeptidyl peptidase A"/>
    <property type="match status" value="1"/>
</dbReference>
<dbReference type="GO" id="GO:0046872">
    <property type="term" value="F:metal ion binding"/>
    <property type="evidence" value="ECO:0007669"/>
    <property type="project" value="UniProtKB-UniRule"/>
</dbReference>
<keyword evidence="5" id="KW-0964">Secreted</keyword>
<feature type="active site" description="Charge relay system" evidence="15">
    <location>
        <position position="293"/>
    </location>
</feature>
<dbReference type="InParanoid" id="A0A0H2R4J1"/>
<accession>A0A0H2R4J1</accession>
<dbReference type="InterPro" id="IPR000209">
    <property type="entry name" value="Peptidase_S8/S53_dom"/>
</dbReference>
<comment type="function">
    <text evidence="2">Secreted tripeptidyl-peptidase which degrades proteins at acidic pHs and is involved in virulence.</text>
</comment>
<keyword evidence="9 15" id="KW-0378">Hydrolase</keyword>
<dbReference type="GO" id="GO:0006508">
    <property type="term" value="P:proteolysis"/>
    <property type="evidence" value="ECO:0007669"/>
    <property type="project" value="UniProtKB-KW"/>
</dbReference>
<evidence type="ECO:0000256" key="10">
    <source>
        <dbReference type="ARBA" id="ARBA00022825"/>
    </source>
</evidence>
<reference evidence="18 19" key="1">
    <citation type="submission" date="2015-04" db="EMBL/GenBank/DDBJ databases">
        <title>Complete genome sequence of Schizopora paradoxa KUC8140, a cosmopolitan wood degrader in East Asia.</title>
        <authorList>
            <consortium name="DOE Joint Genome Institute"/>
            <person name="Min B."/>
            <person name="Park H."/>
            <person name="Jang Y."/>
            <person name="Kim J.-J."/>
            <person name="Kim K.H."/>
            <person name="Pangilinan J."/>
            <person name="Lipzen A."/>
            <person name="Riley R."/>
            <person name="Grigoriev I.V."/>
            <person name="Spatafora J.W."/>
            <person name="Choi I.-G."/>
        </authorList>
    </citation>
    <scope>NUCLEOTIDE SEQUENCE [LARGE SCALE GENOMIC DNA]</scope>
    <source>
        <strain evidence="18 19">KUC8140</strain>
    </source>
</reference>
<dbReference type="EC" id="3.4.14.10" evidence="4"/>
<keyword evidence="10 15" id="KW-0720">Serine protease</keyword>
<dbReference type="SUPFAM" id="SSF52743">
    <property type="entry name" value="Subtilisin-like"/>
    <property type="match status" value="1"/>
</dbReference>
<dbReference type="SUPFAM" id="SSF54897">
    <property type="entry name" value="Protease propeptides/inhibitors"/>
    <property type="match status" value="1"/>
</dbReference>
<feature type="chain" id="PRO_5005201288" description="tripeptidyl-peptidase II" evidence="16">
    <location>
        <begin position="19"/>
        <end position="570"/>
    </location>
</feature>
<evidence type="ECO:0000256" key="3">
    <source>
        <dbReference type="ARBA" id="ARBA00004239"/>
    </source>
</evidence>
<evidence type="ECO:0000313" key="18">
    <source>
        <dbReference type="EMBL" id="KLO06700.1"/>
    </source>
</evidence>
<dbReference type="CDD" id="cd04056">
    <property type="entry name" value="Peptidases_S53"/>
    <property type="match status" value="1"/>
</dbReference>
<keyword evidence="6 15" id="KW-0645">Protease</keyword>
<dbReference type="AlphaFoldDB" id="A0A0H2R4J1"/>
<dbReference type="GO" id="GO:0005576">
    <property type="term" value="C:extracellular region"/>
    <property type="evidence" value="ECO:0007669"/>
    <property type="project" value="UniProtKB-SubCell"/>
</dbReference>
<evidence type="ECO:0000256" key="2">
    <source>
        <dbReference type="ARBA" id="ARBA00002451"/>
    </source>
</evidence>
<keyword evidence="12" id="KW-0843">Virulence</keyword>
<evidence type="ECO:0000256" key="8">
    <source>
        <dbReference type="ARBA" id="ARBA00022729"/>
    </source>
</evidence>
<evidence type="ECO:0000256" key="16">
    <source>
        <dbReference type="SAM" id="SignalP"/>
    </source>
</evidence>
<dbReference type="Pfam" id="PF00082">
    <property type="entry name" value="Peptidase_S8"/>
    <property type="match status" value="1"/>
</dbReference>
<feature type="domain" description="Peptidase S53" evidence="17">
    <location>
        <begin position="213"/>
        <end position="570"/>
    </location>
</feature>
<evidence type="ECO:0000313" key="19">
    <source>
        <dbReference type="Proteomes" id="UP000053477"/>
    </source>
</evidence>
<feature type="binding site" evidence="15">
    <location>
        <position position="531"/>
    </location>
    <ligand>
        <name>Ca(2+)</name>
        <dbReference type="ChEBI" id="CHEBI:29108"/>
    </ligand>
</feature>
<dbReference type="GO" id="GO:0008240">
    <property type="term" value="F:tripeptidyl-peptidase activity"/>
    <property type="evidence" value="ECO:0007669"/>
    <property type="project" value="UniProtKB-EC"/>
</dbReference>
<keyword evidence="11 15" id="KW-0106">Calcium</keyword>